<accession>A0A916DUV4</accession>
<keyword evidence="2" id="KW-1185">Reference proteome</keyword>
<dbReference type="AlphaFoldDB" id="A0A916DUV4"/>
<organism evidence="1 2">
    <name type="scientific">Aureispira anguillae</name>
    <dbReference type="NCBI Taxonomy" id="2864201"/>
    <lineage>
        <taxon>Bacteria</taxon>
        <taxon>Pseudomonadati</taxon>
        <taxon>Bacteroidota</taxon>
        <taxon>Saprospiria</taxon>
        <taxon>Saprospirales</taxon>
        <taxon>Saprospiraceae</taxon>
        <taxon>Aureispira</taxon>
    </lineage>
</organism>
<gene>
    <name evidence="1" type="ORF">AsAng_0037900</name>
</gene>
<proteinExistence type="predicted"/>
<dbReference type="EMBL" id="AP026867">
    <property type="protein sequence ID" value="BDS13062.1"/>
    <property type="molecule type" value="Genomic_DNA"/>
</dbReference>
<sequence length="78" mass="8899">MKTITKTIVEEEGEITKSVSLSSYLEKIEVSLKEDSLELTCFEIDDYGEELLKYKASVSLDVFQKLEQAINNHLLAEK</sequence>
<dbReference type="KEGG" id="aup:AsAng_0037900"/>
<dbReference type="RefSeq" id="WP_264788377.1">
    <property type="nucleotide sequence ID" value="NZ_AP026867.1"/>
</dbReference>
<protein>
    <submittedName>
        <fullName evidence="1">Uncharacterized protein</fullName>
    </submittedName>
</protein>
<dbReference type="Proteomes" id="UP001060919">
    <property type="component" value="Chromosome"/>
</dbReference>
<evidence type="ECO:0000313" key="1">
    <source>
        <dbReference type="EMBL" id="BDS13062.1"/>
    </source>
</evidence>
<evidence type="ECO:0000313" key="2">
    <source>
        <dbReference type="Proteomes" id="UP001060919"/>
    </source>
</evidence>
<name>A0A916DUV4_9BACT</name>
<reference evidence="1" key="1">
    <citation type="submission" date="2022-09" db="EMBL/GenBank/DDBJ databases">
        <title>Aureispira anguillicida sp. nov., isolated from Leptocephalus of Japanese eel Anguilla japonica.</title>
        <authorList>
            <person name="Yuasa K."/>
            <person name="Mekata T."/>
            <person name="Ikunari K."/>
        </authorList>
    </citation>
    <scope>NUCLEOTIDE SEQUENCE</scope>
    <source>
        <strain evidence="1">EL160426</strain>
    </source>
</reference>